<evidence type="ECO:0000256" key="2">
    <source>
        <dbReference type="PROSITE-ProRule" id="PRU00176"/>
    </source>
</evidence>
<keyword evidence="1 2" id="KW-0694">RNA-binding</keyword>
<dbReference type="InterPro" id="IPR012677">
    <property type="entry name" value="Nucleotide-bd_a/b_plait_sf"/>
</dbReference>
<dbReference type="InterPro" id="IPR035979">
    <property type="entry name" value="RBD_domain_sf"/>
</dbReference>
<accession>A0AAE1U7B3</accession>
<evidence type="ECO:0000313" key="6">
    <source>
        <dbReference type="Proteomes" id="UP001292094"/>
    </source>
</evidence>
<dbReference type="SMART" id="SM00360">
    <property type="entry name" value="RRM"/>
    <property type="match status" value="1"/>
</dbReference>
<gene>
    <name evidence="5" type="ORF">Pmani_015840</name>
</gene>
<evidence type="ECO:0000259" key="4">
    <source>
        <dbReference type="PROSITE" id="PS50102"/>
    </source>
</evidence>
<dbReference type="PROSITE" id="PS50102">
    <property type="entry name" value="RRM"/>
    <property type="match status" value="1"/>
</dbReference>
<evidence type="ECO:0000256" key="1">
    <source>
        <dbReference type="ARBA" id="ARBA00022884"/>
    </source>
</evidence>
<dbReference type="EMBL" id="JAWZYT010001379">
    <property type="protein sequence ID" value="KAK4312752.1"/>
    <property type="molecule type" value="Genomic_DNA"/>
</dbReference>
<dbReference type="Gene3D" id="3.30.70.330">
    <property type="match status" value="1"/>
</dbReference>
<name>A0AAE1U7B3_9EUCA</name>
<evidence type="ECO:0000256" key="3">
    <source>
        <dbReference type="SAM" id="MobiDB-lite"/>
    </source>
</evidence>
<evidence type="ECO:0000313" key="5">
    <source>
        <dbReference type="EMBL" id="KAK4312752.1"/>
    </source>
</evidence>
<reference evidence="5" key="1">
    <citation type="submission" date="2023-11" db="EMBL/GenBank/DDBJ databases">
        <title>Genome assemblies of two species of porcelain crab, Petrolisthes cinctipes and Petrolisthes manimaculis (Anomura: Porcellanidae).</title>
        <authorList>
            <person name="Angst P."/>
        </authorList>
    </citation>
    <scope>NUCLEOTIDE SEQUENCE</scope>
    <source>
        <strain evidence="5">PB745_02</strain>
        <tissue evidence="5">Gill</tissue>
    </source>
</reference>
<dbReference type="Proteomes" id="UP001292094">
    <property type="component" value="Unassembled WGS sequence"/>
</dbReference>
<dbReference type="AlphaFoldDB" id="A0AAE1U7B3"/>
<organism evidence="5 6">
    <name type="scientific">Petrolisthes manimaculis</name>
    <dbReference type="NCBI Taxonomy" id="1843537"/>
    <lineage>
        <taxon>Eukaryota</taxon>
        <taxon>Metazoa</taxon>
        <taxon>Ecdysozoa</taxon>
        <taxon>Arthropoda</taxon>
        <taxon>Crustacea</taxon>
        <taxon>Multicrustacea</taxon>
        <taxon>Malacostraca</taxon>
        <taxon>Eumalacostraca</taxon>
        <taxon>Eucarida</taxon>
        <taxon>Decapoda</taxon>
        <taxon>Pleocyemata</taxon>
        <taxon>Anomura</taxon>
        <taxon>Galatheoidea</taxon>
        <taxon>Porcellanidae</taxon>
        <taxon>Petrolisthes</taxon>
    </lineage>
</organism>
<dbReference type="InterPro" id="IPR000504">
    <property type="entry name" value="RRM_dom"/>
</dbReference>
<proteinExistence type="predicted"/>
<keyword evidence="6" id="KW-1185">Reference proteome</keyword>
<dbReference type="Pfam" id="PF00076">
    <property type="entry name" value="RRM_1"/>
    <property type="match status" value="1"/>
</dbReference>
<protein>
    <recommendedName>
        <fullName evidence="4">RRM domain-containing protein</fullName>
    </recommendedName>
</protein>
<dbReference type="SUPFAM" id="SSF54928">
    <property type="entry name" value="RNA-binding domain, RBD"/>
    <property type="match status" value="1"/>
</dbReference>
<sequence>MVVGADSVYPLIREWSVQCPSQSHHPRKNTSLAEVMEGNEGGEATTGTAVVERKRTTTTTTTVTVVVKNLPPDTTHDHLHALCHNLKGVVEVEIPARTAIYHKYIFGFVRFVSLEAGMDGVDKLSGLIVQGRRLSAELGRSHWRNTNDRTVLSVDEMGEGSGEMGEGSGEVAMSDEEVNTAVMLVCQRQWYQHRRRHTHKGLPPFNQIMDMLCNDVLASSEDEATGCEEDWAPLPDIDLNPDPHV</sequence>
<dbReference type="GO" id="GO:0003723">
    <property type="term" value="F:RNA binding"/>
    <property type="evidence" value="ECO:0007669"/>
    <property type="project" value="UniProtKB-UniRule"/>
</dbReference>
<dbReference type="CDD" id="cd00590">
    <property type="entry name" value="RRM_SF"/>
    <property type="match status" value="1"/>
</dbReference>
<feature type="region of interest" description="Disordered" evidence="3">
    <location>
        <begin position="224"/>
        <end position="245"/>
    </location>
</feature>
<comment type="caution">
    <text evidence="5">The sequence shown here is derived from an EMBL/GenBank/DDBJ whole genome shotgun (WGS) entry which is preliminary data.</text>
</comment>
<feature type="domain" description="RRM" evidence="4">
    <location>
        <begin position="63"/>
        <end position="141"/>
    </location>
</feature>